<gene>
    <name evidence="2" type="ORF">H5410_010774</name>
</gene>
<dbReference type="AlphaFoldDB" id="A0A9J6AMH2"/>
<organism evidence="2 3">
    <name type="scientific">Solanum commersonii</name>
    <name type="common">Commerson's wild potato</name>
    <name type="synonym">Commerson's nightshade</name>
    <dbReference type="NCBI Taxonomy" id="4109"/>
    <lineage>
        <taxon>Eukaryota</taxon>
        <taxon>Viridiplantae</taxon>
        <taxon>Streptophyta</taxon>
        <taxon>Embryophyta</taxon>
        <taxon>Tracheophyta</taxon>
        <taxon>Spermatophyta</taxon>
        <taxon>Magnoliopsida</taxon>
        <taxon>eudicotyledons</taxon>
        <taxon>Gunneridae</taxon>
        <taxon>Pentapetalae</taxon>
        <taxon>asterids</taxon>
        <taxon>lamiids</taxon>
        <taxon>Solanales</taxon>
        <taxon>Solanaceae</taxon>
        <taxon>Solanoideae</taxon>
        <taxon>Solaneae</taxon>
        <taxon>Solanum</taxon>
    </lineage>
</organism>
<feature type="compositionally biased region" description="Low complexity" evidence="1">
    <location>
        <begin position="26"/>
        <end position="39"/>
    </location>
</feature>
<reference evidence="2 3" key="1">
    <citation type="submission" date="2020-09" db="EMBL/GenBank/DDBJ databases">
        <title>De no assembly of potato wild relative species, Solanum commersonii.</title>
        <authorList>
            <person name="Cho K."/>
        </authorList>
    </citation>
    <scope>NUCLEOTIDE SEQUENCE [LARGE SCALE GENOMIC DNA]</scope>
    <source>
        <strain evidence="2">LZ3.2</strain>
        <tissue evidence="2">Leaf</tissue>
    </source>
</reference>
<dbReference type="Proteomes" id="UP000824120">
    <property type="component" value="Chromosome 2"/>
</dbReference>
<accession>A0A9J6AMH2</accession>
<feature type="region of interest" description="Disordered" evidence="1">
    <location>
        <begin position="1"/>
        <end position="81"/>
    </location>
</feature>
<evidence type="ECO:0000256" key="1">
    <source>
        <dbReference type="SAM" id="MobiDB-lite"/>
    </source>
</evidence>
<evidence type="ECO:0000313" key="3">
    <source>
        <dbReference type="Proteomes" id="UP000824120"/>
    </source>
</evidence>
<keyword evidence="3" id="KW-1185">Reference proteome</keyword>
<protein>
    <submittedName>
        <fullName evidence="2">Uncharacterized protein</fullName>
    </submittedName>
</protein>
<evidence type="ECO:0000313" key="2">
    <source>
        <dbReference type="EMBL" id="KAG5625556.1"/>
    </source>
</evidence>
<comment type="caution">
    <text evidence="2">The sequence shown here is derived from an EMBL/GenBank/DDBJ whole genome shotgun (WGS) entry which is preliminary data.</text>
</comment>
<name>A0A9J6AMH2_SOLCO</name>
<sequence length="169" mass="19290">MHLSGDDPAEPKLDMLIISSSRQAEEPSCPETSSPTSSEGLECTAREQKRHETRSSTLPPPPTKRITHYSPALQARPDLSPPPANRYEIPLALFLSPFLCFFLLHCHHRSARIQRPHPDDRWPTDQMSISQLTGFRKISPLYFLSPSTPRYDPPHLLYIFLSYLDLIFP</sequence>
<dbReference type="EMBL" id="JACXVP010000002">
    <property type="protein sequence ID" value="KAG5625556.1"/>
    <property type="molecule type" value="Genomic_DNA"/>
</dbReference>
<feature type="compositionally biased region" description="Basic and acidic residues" evidence="1">
    <location>
        <begin position="44"/>
        <end position="54"/>
    </location>
</feature>
<proteinExistence type="predicted"/>